<dbReference type="AlphaFoldDB" id="A0A1S1R8C5"/>
<sequence>MRDSERPRLDRIHDYLCDDPARRLPGLPEQAPAELHRLARISRVNMLKFVVSGRVQAMYVDGYREPRAADNVAAWDVWQRNRCDARQIGVHRAALAYGAAYVTVLPGTPVPVLRGVSPRRMTAAYGDDDDWPKVALERTHSGWRLYDAEAVYLLEAGKGSDGLAAVGSDEHGAGVCPVVRMRETEDLDDEVVGVVEPLIPLQDQINITTFGLLVAQHYGAFRQRYIIGWMAEDEEAKLKASASKLWTFEDSPQEISVGEFGQTDLSGYIASREASLRHLATISQTPAHELLGELVNLSADALVAAEASHRRAVTENQTVMGEGWEQALALAGTLMGDEPDAAAEVRWRDTESRSMAQVADALGKMAQMLGVPPAELWEMLPGVSQQQVERWRAAAAEGDAFARLTSTLQRQAAPAAPAPAAPAEV</sequence>
<keyword evidence="2" id="KW-1185">Reference proteome</keyword>
<organism evidence="1 2">
    <name type="scientific">Parafrankia soli</name>
    <dbReference type="NCBI Taxonomy" id="2599596"/>
    <lineage>
        <taxon>Bacteria</taxon>
        <taxon>Bacillati</taxon>
        <taxon>Actinomycetota</taxon>
        <taxon>Actinomycetes</taxon>
        <taxon>Frankiales</taxon>
        <taxon>Frankiaceae</taxon>
        <taxon>Parafrankia</taxon>
    </lineage>
</organism>
<dbReference type="Pfam" id="PF05133">
    <property type="entry name" value="SPP1_portal"/>
    <property type="match status" value="1"/>
</dbReference>
<gene>
    <name evidence="1" type="ORF">BBK14_11285</name>
</gene>
<evidence type="ECO:0000313" key="1">
    <source>
        <dbReference type="EMBL" id="OHV42197.1"/>
    </source>
</evidence>
<dbReference type="InterPro" id="IPR021145">
    <property type="entry name" value="Portal_protein_SPP1_Gp6-like"/>
</dbReference>
<reference evidence="2" key="1">
    <citation type="submission" date="2016-07" db="EMBL/GenBank/DDBJ databases">
        <title>Frankia sp. NRRL B-16219 Genome sequencing.</title>
        <authorList>
            <person name="Ghodhbane-Gtari F."/>
            <person name="Swanson E."/>
            <person name="Gueddou A."/>
            <person name="Louati M."/>
            <person name="Nouioui I."/>
            <person name="Hezbri K."/>
            <person name="Abebe-Akele F."/>
            <person name="Simpson S."/>
            <person name="Morris K."/>
            <person name="Thomas K."/>
            <person name="Gtari M."/>
            <person name="Tisa L.S."/>
        </authorList>
    </citation>
    <scope>NUCLEOTIDE SEQUENCE [LARGE SCALE GENOMIC DNA]</scope>
    <source>
        <strain evidence="2">NRRL B-16219</strain>
    </source>
</reference>
<evidence type="ECO:0000313" key="2">
    <source>
        <dbReference type="Proteomes" id="UP000179769"/>
    </source>
</evidence>
<evidence type="ECO:0008006" key="3">
    <source>
        <dbReference type="Google" id="ProtNLM"/>
    </source>
</evidence>
<proteinExistence type="predicted"/>
<accession>A0A1S1R8C5</accession>
<name>A0A1S1R8C5_9ACTN</name>
<dbReference type="OrthoDB" id="1780383at2"/>
<dbReference type="EMBL" id="MAXA01000047">
    <property type="protein sequence ID" value="OHV42197.1"/>
    <property type="molecule type" value="Genomic_DNA"/>
</dbReference>
<comment type="caution">
    <text evidence="1">The sequence shown here is derived from an EMBL/GenBank/DDBJ whole genome shotgun (WGS) entry which is preliminary data.</text>
</comment>
<protein>
    <recommendedName>
        <fullName evidence="3">Phage portal protein</fullName>
    </recommendedName>
</protein>
<dbReference type="Proteomes" id="UP000179769">
    <property type="component" value="Unassembled WGS sequence"/>
</dbReference>